<dbReference type="Proteomes" id="UP000735302">
    <property type="component" value="Unassembled WGS sequence"/>
</dbReference>
<reference evidence="2 3" key="1">
    <citation type="journal article" date="2021" name="Elife">
        <title>Chloroplast acquisition without the gene transfer in kleptoplastic sea slugs, Plakobranchus ocellatus.</title>
        <authorList>
            <person name="Maeda T."/>
            <person name="Takahashi S."/>
            <person name="Yoshida T."/>
            <person name="Shimamura S."/>
            <person name="Takaki Y."/>
            <person name="Nagai Y."/>
            <person name="Toyoda A."/>
            <person name="Suzuki Y."/>
            <person name="Arimoto A."/>
            <person name="Ishii H."/>
            <person name="Satoh N."/>
            <person name="Nishiyama T."/>
            <person name="Hasebe M."/>
            <person name="Maruyama T."/>
            <person name="Minagawa J."/>
            <person name="Obokata J."/>
            <person name="Shigenobu S."/>
        </authorList>
    </citation>
    <scope>NUCLEOTIDE SEQUENCE [LARGE SCALE GENOMIC DNA]</scope>
</reference>
<keyword evidence="3" id="KW-1185">Reference proteome</keyword>
<gene>
    <name evidence="2" type="ORF">PoB_006505200</name>
</gene>
<organism evidence="2 3">
    <name type="scientific">Plakobranchus ocellatus</name>
    <dbReference type="NCBI Taxonomy" id="259542"/>
    <lineage>
        <taxon>Eukaryota</taxon>
        <taxon>Metazoa</taxon>
        <taxon>Spiralia</taxon>
        <taxon>Lophotrochozoa</taxon>
        <taxon>Mollusca</taxon>
        <taxon>Gastropoda</taxon>
        <taxon>Heterobranchia</taxon>
        <taxon>Euthyneura</taxon>
        <taxon>Panpulmonata</taxon>
        <taxon>Sacoglossa</taxon>
        <taxon>Placobranchoidea</taxon>
        <taxon>Plakobranchidae</taxon>
        <taxon>Plakobranchus</taxon>
    </lineage>
</organism>
<dbReference type="AlphaFoldDB" id="A0AAV4D304"/>
<evidence type="ECO:0000313" key="2">
    <source>
        <dbReference type="EMBL" id="GFO38547.1"/>
    </source>
</evidence>
<dbReference type="EMBL" id="BLXT01007322">
    <property type="protein sequence ID" value="GFO38547.1"/>
    <property type="molecule type" value="Genomic_DNA"/>
</dbReference>
<sequence>MQVEDGRDGEGFNDDEEEEEKGWAGVIRPAMQLIITSREGAQGTYDCNFVSNHLFRPTLHTKQPSQNEQTLKMSGIEEKRLNRKEKQERESLKSQIRLVNYRGDDEMGKHVPDFVSQRGGKVTGVDMEVLASQA</sequence>
<evidence type="ECO:0000256" key="1">
    <source>
        <dbReference type="SAM" id="MobiDB-lite"/>
    </source>
</evidence>
<evidence type="ECO:0000313" key="3">
    <source>
        <dbReference type="Proteomes" id="UP000735302"/>
    </source>
</evidence>
<feature type="compositionally biased region" description="Basic and acidic residues" evidence="1">
    <location>
        <begin position="1"/>
        <end position="10"/>
    </location>
</feature>
<feature type="region of interest" description="Disordered" evidence="1">
    <location>
        <begin position="1"/>
        <end position="25"/>
    </location>
</feature>
<feature type="compositionally biased region" description="Acidic residues" evidence="1">
    <location>
        <begin position="11"/>
        <end position="20"/>
    </location>
</feature>
<name>A0AAV4D304_9GAST</name>
<protein>
    <submittedName>
        <fullName evidence="2">Uncharacterized protein</fullName>
    </submittedName>
</protein>
<comment type="caution">
    <text evidence="2">The sequence shown here is derived from an EMBL/GenBank/DDBJ whole genome shotgun (WGS) entry which is preliminary data.</text>
</comment>
<proteinExistence type="predicted"/>
<accession>A0AAV4D304</accession>